<comment type="cofactor">
    <cofactor evidence="5">
        <name>FAD</name>
        <dbReference type="ChEBI" id="CHEBI:57692"/>
    </cofactor>
</comment>
<accession>A0A1B2DE11</accession>
<dbReference type="GO" id="GO:0004497">
    <property type="term" value="F:monooxygenase activity"/>
    <property type="evidence" value="ECO:0007669"/>
    <property type="project" value="UniProtKB-UniRule"/>
</dbReference>
<keyword evidence="5" id="KW-0547">Nucleotide-binding</keyword>
<keyword evidence="5" id="KW-0521">NADP</keyword>
<dbReference type="InterPro" id="IPR043683">
    <property type="entry name" value="TetX_monooxygenase"/>
</dbReference>
<dbReference type="PANTHER" id="PTHR46972:SF1">
    <property type="entry name" value="FAD DEPENDENT OXIDOREDUCTASE DOMAIN-CONTAINING PROTEIN"/>
    <property type="match status" value="1"/>
</dbReference>
<dbReference type="PRINTS" id="PR00420">
    <property type="entry name" value="RNGMNOXGNASE"/>
</dbReference>
<feature type="domain" description="FAD-binding" evidence="6">
    <location>
        <begin position="8"/>
        <end position="337"/>
    </location>
</feature>
<dbReference type="GO" id="GO:0046677">
    <property type="term" value="P:response to antibiotic"/>
    <property type="evidence" value="ECO:0007669"/>
    <property type="project" value="InterPro"/>
</dbReference>
<dbReference type="InterPro" id="IPR002938">
    <property type="entry name" value="FAD-bd"/>
</dbReference>
<keyword evidence="1 5" id="KW-0285">Flavoprotein</keyword>
<evidence type="ECO:0000256" key="4">
    <source>
        <dbReference type="ARBA" id="ARBA00023033"/>
    </source>
</evidence>
<reference evidence="7" key="1">
    <citation type="submission" date="2016-08" db="EMBL/GenBank/DDBJ databases">
        <title>Complete Genome Seqeunce of Paenibacillus sp. BIHB 4019 from tea rhizoplane.</title>
        <authorList>
            <person name="Thakur R."/>
            <person name="Swarnkar M.K."/>
            <person name="Gulati A."/>
        </authorList>
    </citation>
    <scope>NUCLEOTIDE SEQUENCE [LARGE SCALE GENOMIC DNA]</scope>
    <source>
        <strain evidence="7">BIHB4019</strain>
    </source>
</reference>
<dbReference type="GO" id="GO:0071949">
    <property type="term" value="F:FAD binding"/>
    <property type="evidence" value="ECO:0007669"/>
    <property type="project" value="InterPro"/>
</dbReference>
<gene>
    <name evidence="7" type="ORF">BBD42_05265</name>
</gene>
<organism evidence="7">
    <name type="scientific">Paenibacillus sp. BIHB 4019</name>
    <dbReference type="NCBI Taxonomy" id="1870819"/>
    <lineage>
        <taxon>Bacteria</taxon>
        <taxon>Bacillati</taxon>
        <taxon>Bacillota</taxon>
        <taxon>Bacilli</taxon>
        <taxon>Bacillales</taxon>
        <taxon>Paenibacillaceae</taxon>
        <taxon>Paenibacillus</taxon>
    </lineage>
</organism>
<comment type="caution">
    <text evidence="5">Lacks conserved residue(s) required for the propagation of feature annotation.</text>
</comment>
<dbReference type="EMBL" id="CP016808">
    <property type="protein sequence ID" value="ANY65939.1"/>
    <property type="molecule type" value="Genomic_DNA"/>
</dbReference>
<sequence length="391" mass="42823">MRNEHKRIAIIGAGPGGLTLARILQQAGYEPAIYERAASSAELQQGGTLDLEENTGQKALRSAGLLENFLAACRFEGEALKVTDKQANVFYEEAAKQSTIKSAAGGGRPEIDRAKLSSLLFQSLRANSIRWSHKLMQAVPLEHGRHELQFENGHTDQVDLVVAADGAFSRIRPLLSGENAAYSGVSMIELNIINAAAQFPELAAFNGTGSMFALDDQKTIMAQFNGDDRIRIYLGFSAEREWLDNNGLDYTEPASVKRKLLSLFEDWSEELKNYILHANGPITPRRIYMLPVGHRWENKPGVTLIGDAAHLMSPFAGAGANLAMLDAAELGEMIIHHSDLNEAVQAYELKMFEYAGELAAETQTNMALFFSDQAAQKLGEKMKAIIGGQQI</sequence>
<name>A0A1B2DE11_9BACL</name>
<comment type="function">
    <text evidence="5">An FAD-requiring monooxygenase active on some tetracycline antibiotic derivatives, which leads to their inactivation. Hydroxylates carbon 11a of tetracycline and some analogs.</text>
</comment>
<evidence type="ECO:0000313" key="7">
    <source>
        <dbReference type="EMBL" id="ANY65939.1"/>
    </source>
</evidence>
<comment type="domain">
    <text evidence="5">Consists of an N-terminal FAD-binding domain with a Rossman fold and a C-terminal substrate-binding domain.</text>
</comment>
<evidence type="ECO:0000256" key="1">
    <source>
        <dbReference type="ARBA" id="ARBA00022630"/>
    </source>
</evidence>
<dbReference type="Pfam" id="PF01494">
    <property type="entry name" value="FAD_binding_3"/>
    <property type="match status" value="1"/>
</dbReference>
<comment type="subcellular location">
    <subcellularLocation>
        <location evidence="5">Cytoplasm</location>
    </subcellularLocation>
</comment>
<evidence type="ECO:0000256" key="2">
    <source>
        <dbReference type="ARBA" id="ARBA00022827"/>
    </source>
</evidence>
<dbReference type="HAMAP" id="MF_00845">
    <property type="entry name" value="TetX_monooxygenase"/>
    <property type="match status" value="1"/>
</dbReference>
<dbReference type="Gene3D" id="3.50.50.60">
    <property type="entry name" value="FAD/NAD(P)-binding domain"/>
    <property type="match status" value="1"/>
</dbReference>
<feature type="binding site" evidence="5">
    <location>
        <position position="113"/>
    </location>
    <ligand>
        <name>FAD</name>
        <dbReference type="ChEBI" id="CHEBI:57692"/>
    </ligand>
</feature>
<dbReference type="GO" id="GO:0005737">
    <property type="term" value="C:cytoplasm"/>
    <property type="evidence" value="ECO:0007669"/>
    <property type="project" value="UniProtKB-SubCell"/>
</dbReference>
<dbReference type="PANTHER" id="PTHR46972">
    <property type="entry name" value="MONOOXYGENASE ASQM-RELATED"/>
    <property type="match status" value="1"/>
</dbReference>
<dbReference type="SUPFAM" id="SSF51905">
    <property type="entry name" value="FAD/NAD(P)-binding domain"/>
    <property type="match status" value="1"/>
</dbReference>
<dbReference type="EC" id="1.14.13.-" evidence="5"/>
<feature type="binding site" evidence="5">
    <location>
        <position position="50"/>
    </location>
    <ligand>
        <name>FAD</name>
        <dbReference type="ChEBI" id="CHEBI:57692"/>
    </ligand>
</feature>
<comment type="catalytic activity">
    <reaction evidence="5">
        <text>a tetracycline + NADPH + O2 + H(+) = an 11a-hydroxytetracycline + NADP(+) + H2O</text>
        <dbReference type="Rhea" id="RHEA:61444"/>
        <dbReference type="ChEBI" id="CHEBI:15377"/>
        <dbReference type="ChEBI" id="CHEBI:15378"/>
        <dbReference type="ChEBI" id="CHEBI:15379"/>
        <dbReference type="ChEBI" id="CHEBI:57783"/>
        <dbReference type="ChEBI" id="CHEBI:58349"/>
        <dbReference type="ChEBI" id="CHEBI:144644"/>
        <dbReference type="ChEBI" id="CHEBI:144645"/>
    </reaction>
</comment>
<keyword evidence="4 5" id="KW-0503">Monooxygenase</keyword>
<keyword evidence="5" id="KW-0963">Cytoplasm</keyword>
<dbReference type="AlphaFoldDB" id="A0A1B2DE11"/>
<feature type="binding site" evidence="5">
    <location>
        <position position="307"/>
    </location>
    <ligand>
        <name>FAD</name>
        <dbReference type="ChEBI" id="CHEBI:57692"/>
    </ligand>
</feature>
<evidence type="ECO:0000256" key="5">
    <source>
        <dbReference type="HAMAP-Rule" id="MF_00845"/>
    </source>
</evidence>
<evidence type="ECO:0000259" key="6">
    <source>
        <dbReference type="Pfam" id="PF01494"/>
    </source>
</evidence>
<comment type="similarity">
    <text evidence="5">Belongs to the aromatic-ring hydroxylase family. TetX subfamily.</text>
</comment>
<protein>
    <recommendedName>
        <fullName evidence="5">Flavin-dependent monooxygenase</fullName>
    </recommendedName>
    <alternativeName>
        <fullName evidence="5">TetX monooxygenase</fullName>
        <shortName evidence="5">TetX</shortName>
        <ecNumber evidence="5">1.14.13.-</ecNumber>
    </alternativeName>
</protein>
<dbReference type="RefSeq" id="WP_099517314.1">
    <property type="nucleotide sequence ID" value="NZ_CP016808.1"/>
</dbReference>
<comment type="subunit">
    <text evidence="5">Monomer.</text>
</comment>
<proteinExistence type="inferred from homology"/>
<keyword evidence="2 5" id="KW-0274">FAD</keyword>
<dbReference type="InterPro" id="IPR036188">
    <property type="entry name" value="FAD/NAD-bd_sf"/>
</dbReference>
<evidence type="ECO:0000256" key="3">
    <source>
        <dbReference type="ARBA" id="ARBA00023002"/>
    </source>
</evidence>
<keyword evidence="3 5" id="KW-0560">Oxidoreductase</keyword>